<evidence type="ECO:0000313" key="2">
    <source>
        <dbReference type="EMBL" id="KAK3735897.1"/>
    </source>
</evidence>
<proteinExistence type="predicted"/>
<comment type="caution">
    <text evidence="2">The sequence shown here is derived from an EMBL/GenBank/DDBJ whole genome shotgun (WGS) entry which is preliminary data.</text>
</comment>
<reference evidence="2" key="1">
    <citation type="journal article" date="2023" name="G3 (Bethesda)">
        <title>A reference genome for the long-term kleptoplast-retaining sea slug Elysia crispata morphotype clarki.</title>
        <authorList>
            <person name="Eastman K.E."/>
            <person name="Pendleton A.L."/>
            <person name="Shaikh M.A."/>
            <person name="Suttiyut T."/>
            <person name="Ogas R."/>
            <person name="Tomko P."/>
            <person name="Gavelis G."/>
            <person name="Widhalm J.R."/>
            <person name="Wisecaver J.H."/>
        </authorList>
    </citation>
    <scope>NUCLEOTIDE SEQUENCE</scope>
    <source>
        <strain evidence="2">ECLA1</strain>
    </source>
</reference>
<accession>A0AAE0Y8M4</accession>
<dbReference type="EMBL" id="JAWDGP010006763">
    <property type="protein sequence ID" value="KAK3735897.1"/>
    <property type="molecule type" value="Genomic_DNA"/>
</dbReference>
<feature type="compositionally biased region" description="Low complexity" evidence="1">
    <location>
        <begin position="80"/>
        <end position="102"/>
    </location>
</feature>
<evidence type="ECO:0000256" key="1">
    <source>
        <dbReference type="SAM" id="MobiDB-lite"/>
    </source>
</evidence>
<evidence type="ECO:0000313" key="3">
    <source>
        <dbReference type="Proteomes" id="UP001283361"/>
    </source>
</evidence>
<dbReference type="AlphaFoldDB" id="A0AAE0Y8M4"/>
<name>A0AAE0Y8M4_9GAST</name>
<sequence length="136" mass="14960">MMEHFPDCLTGDVNGLSCCGLPDSVLIVETSVGLSSGQESVETEFSRSSLGTWPYNKLIRQQFACNIFYINDMWNVDMESQSLPSPHHSSSSPSSPDLVPLSGTPHIATTPPPPQFQFLEKQGEEEAAQKQLEIFV</sequence>
<gene>
    <name evidence="2" type="ORF">RRG08_041083</name>
</gene>
<dbReference type="Proteomes" id="UP001283361">
    <property type="component" value="Unassembled WGS sequence"/>
</dbReference>
<feature type="region of interest" description="Disordered" evidence="1">
    <location>
        <begin position="80"/>
        <end position="117"/>
    </location>
</feature>
<keyword evidence="3" id="KW-1185">Reference proteome</keyword>
<protein>
    <submittedName>
        <fullName evidence="2">Uncharacterized protein</fullName>
    </submittedName>
</protein>
<organism evidence="2 3">
    <name type="scientific">Elysia crispata</name>
    <name type="common">lettuce slug</name>
    <dbReference type="NCBI Taxonomy" id="231223"/>
    <lineage>
        <taxon>Eukaryota</taxon>
        <taxon>Metazoa</taxon>
        <taxon>Spiralia</taxon>
        <taxon>Lophotrochozoa</taxon>
        <taxon>Mollusca</taxon>
        <taxon>Gastropoda</taxon>
        <taxon>Heterobranchia</taxon>
        <taxon>Euthyneura</taxon>
        <taxon>Panpulmonata</taxon>
        <taxon>Sacoglossa</taxon>
        <taxon>Placobranchoidea</taxon>
        <taxon>Plakobranchidae</taxon>
        <taxon>Elysia</taxon>
    </lineage>
</organism>